<keyword evidence="11" id="KW-0966">Cell projection</keyword>
<evidence type="ECO:0000256" key="1">
    <source>
        <dbReference type="ARBA" id="ARBA00004162"/>
    </source>
</evidence>
<evidence type="ECO:0000256" key="3">
    <source>
        <dbReference type="ARBA" id="ARBA00022475"/>
    </source>
</evidence>
<dbReference type="RefSeq" id="WP_094201692.1">
    <property type="nucleotide sequence ID" value="NZ_NBIM01000007.1"/>
</dbReference>
<comment type="similarity">
    <text evidence="2">Belongs to the MotB family.</text>
</comment>
<name>A0A233RBP1_9GAMM</name>
<sequence length="299" mass="32551">MAKKSKPQPAGAPAWMATFADLATILMSFFVLLLAFAEMDVLKFKQIAGSMKYAFGVQNQIEVTEIPKGTSVIALEFRPGRPEPTPISTVMQHTTDSTLTELDFQPGESERASGQSREDGNMSGSQQPDMPQTSAESVSLAQALAEQLSSAIEQDAIEIEALGQQVVIRIRENASFPAGSAFLQPQFWPVIRLIGDLVKNVPGEILVSGHSDDINSGHELFSSNWELSTQRALAVADQLRRTQGFDDARMIVMGLADTKPLVANDSAENRRRNRRVEITISQGKPVYTEPLEAVPPGTP</sequence>
<keyword evidence="3" id="KW-1003">Cell membrane</keyword>
<evidence type="ECO:0000259" key="10">
    <source>
        <dbReference type="PROSITE" id="PS51123"/>
    </source>
</evidence>
<dbReference type="OrthoDB" id="9815217at2"/>
<feature type="domain" description="OmpA-like" evidence="10">
    <location>
        <begin position="163"/>
        <end position="284"/>
    </location>
</feature>
<dbReference type="Pfam" id="PF13677">
    <property type="entry name" value="MotB_plug"/>
    <property type="match status" value="1"/>
</dbReference>
<feature type="compositionally biased region" description="Basic and acidic residues" evidence="8">
    <location>
        <begin position="108"/>
        <end position="120"/>
    </location>
</feature>
<keyword evidence="6 7" id="KW-0472">Membrane</keyword>
<keyword evidence="4 9" id="KW-0812">Transmembrane</keyword>
<dbReference type="InterPro" id="IPR036737">
    <property type="entry name" value="OmpA-like_sf"/>
</dbReference>
<keyword evidence="5 9" id="KW-1133">Transmembrane helix</keyword>
<dbReference type="AlphaFoldDB" id="A0A233RBP1"/>
<dbReference type="EMBL" id="NBIM01000007">
    <property type="protein sequence ID" value="OXY80805.1"/>
    <property type="molecule type" value="Genomic_DNA"/>
</dbReference>
<proteinExistence type="inferred from homology"/>
<feature type="transmembrane region" description="Helical" evidence="9">
    <location>
        <begin position="12"/>
        <end position="37"/>
    </location>
</feature>
<evidence type="ECO:0000313" key="12">
    <source>
        <dbReference type="Proteomes" id="UP000242757"/>
    </source>
</evidence>
<dbReference type="Proteomes" id="UP000242757">
    <property type="component" value="Unassembled WGS sequence"/>
</dbReference>
<evidence type="ECO:0000256" key="7">
    <source>
        <dbReference type="PROSITE-ProRule" id="PRU00473"/>
    </source>
</evidence>
<dbReference type="Pfam" id="PF00691">
    <property type="entry name" value="OmpA"/>
    <property type="match status" value="1"/>
</dbReference>
<dbReference type="CDD" id="cd07185">
    <property type="entry name" value="OmpA_C-like"/>
    <property type="match status" value="1"/>
</dbReference>
<evidence type="ECO:0000256" key="2">
    <source>
        <dbReference type="ARBA" id="ARBA00008914"/>
    </source>
</evidence>
<dbReference type="PANTHER" id="PTHR30329:SF21">
    <property type="entry name" value="LIPOPROTEIN YIAD-RELATED"/>
    <property type="match status" value="1"/>
</dbReference>
<reference evidence="11 12" key="1">
    <citation type="submission" date="2017-08" db="EMBL/GenBank/DDBJ databases">
        <title>A Genome Sequence of Oceanimonas doudoroffii ATCC 27123T.</title>
        <authorList>
            <person name="Brennan M.A."/>
            <person name="Maclea K.S."/>
            <person name="Mcclelland W.D."/>
            <person name="Trachtenberg A.M."/>
        </authorList>
    </citation>
    <scope>NUCLEOTIDE SEQUENCE [LARGE SCALE GENOMIC DNA]</scope>
    <source>
        <strain evidence="11 12">ATCC 27123</strain>
    </source>
</reference>
<dbReference type="NCBIfam" id="NF006508">
    <property type="entry name" value="PRK08944.1"/>
    <property type="match status" value="1"/>
</dbReference>
<dbReference type="PANTHER" id="PTHR30329">
    <property type="entry name" value="STATOR ELEMENT OF FLAGELLAR MOTOR COMPLEX"/>
    <property type="match status" value="1"/>
</dbReference>
<evidence type="ECO:0000256" key="5">
    <source>
        <dbReference type="ARBA" id="ARBA00022989"/>
    </source>
</evidence>
<organism evidence="11 12">
    <name type="scientific">Oceanimonas doudoroffii</name>
    <dbReference type="NCBI Taxonomy" id="84158"/>
    <lineage>
        <taxon>Bacteria</taxon>
        <taxon>Pseudomonadati</taxon>
        <taxon>Pseudomonadota</taxon>
        <taxon>Gammaproteobacteria</taxon>
        <taxon>Aeromonadales</taxon>
        <taxon>Aeromonadaceae</taxon>
        <taxon>Oceanimonas</taxon>
    </lineage>
</organism>
<evidence type="ECO:0000256" key="9">
    <source>
        <dbReference type="SAM" id="Phobius"/>
    </source>
</evidence>
<evidence type="ECO:0000313" key="11">
    <source>
        <dbReference type="EMBL" id="OXY80805.1"/>
    </source>
</evidence>
<comment type="subcellular location">
    <subcellularLocation>
        <location evidence="1">Cell membrane</location>
        <topology evidence="1">Single-pass membrane protein</topology>
    </subcellularLocation>
</comment>
<feature type="region of interest" description="Disordered" evidence="8">
    <location>
        <begin position="100"/>
        <end position="138"/>
    </location>
</feature>
<evidence type="ECO:0000256" key="8">
    <source>
        <dbReference type="SAM" id="MobiDB-lite"/>
    </source>
</evidence>
<gene>
    <name evidence="11" type="primary">motB</name>
    <name evidence="11" type="ORF">B6S08_15355</name>
</gene>
<protein>
    <submittedName>
        <fullName evidence="11">Flagellar motor protein MotB</fullName>
    </submittedName>
</protein>
<keyword evidence="11" id="KW-0282">Flagellum</keyword>
<keyword evidence="11" id="KW-0969">Cilium</keyword>
<dbReference type="InterPro" id="IPR050330">
    <property type="entry name" value="Bact_OuterMem_StrucFunc"/>
</dbReference>
<dbReference type="InterPro" id="IPR025713">
    <property type="entry name" value="MotB-like_N_dom"/>
</dbReference>
<feature type="compositionally biased region" description="Polar residues" evidence="8">
    <location>
        <begin position="122"/>
        <end position="136"/>
    </location>
</feature>
<dbReference type="PROSITE" id="PS51123">
    <property type="entry name" value="OMPA_2"/>
    <property type="match status" value="1"/>
</dbReference>
<evidence type="ECO:0000256" key="6">
    <source>
        <dbReference type="ARBA" id="ARBA00023136"/>
    </source>
</evidence>
<dbReference type="GO" id="GO:0005886">
    <property type="term" value="C:plasma membrane"/>
    <property type="evidence" value="ECO:0007669"/>
    <property type="project" value="UniProtKB-SubCell"/>
</dbReference>
<comment type="caution">
    <text evidence="11">The sequence shown here is derived from an EMBL/GenBank/DDBJ whole genome shotgun (WGS) entry which is preliminary data.</text>
</comment>
<keyword evidence="12" id="KW-1185">Reference proteome</keyword>
<evidence type="ECO:0000256" key="4">
    <source>
        <dbReference type="ARBA" id="ARBA00022692"/>
    </source>
</evidence>
<accession>A0A233RBP1</accession>
<dbReference type="InterPro" id="IPR006665">
    <property type="entry name" value="OmpA-like"/>
</dbReference>
<dbReference type="Gene3D" id="3.30.1330.60">
    <property type="entry name" value="OmpA-like domain"/>
    <property type="match status" value="1"/>
</dbReference>
<dbReference type="SUPFAM" id="SSF103088">
    <property type="entry name" value="OmpA-like"/>
    <property type="match status" value="1"/>
</dbReference>